<dbReference type="Proteomes" id="UP001234297">
    <property type="component" value="Chromosome 10"/>
</dbReference>
<sequence length="99" mass="11321">MLPSNENPGSTTALRRHRRRRRNATTLSWFVENRRERKTKEPYFPITEVNEATTFYYCKALPEKKGTMSGPGAPPEEQGILQEDHEKTAVAGEDMINIA</sequence>
<dbReference type="EMBL" id="CM056818">
    <property type="protein sequence ID" value="KAJ8621924.1"/>
    <property type="molecule type" value="Genomic_DNA"/>
</dbReference>
<accession>A0ACC2KLA2</accession>
<name>A0ACC2KLA2_PERAE</name>
<proteinExistence type="predicted"/>
<reference evidence="1 2" key="1">
    <citation type="journal article" date="2022" name="Hortic Res">
        <title>A haplotype resolved chromosomal level avocado genome allows analysis of novel avocado genes.</title>
        <authorList>
            <person name="Nath O."/>
            <person name="Fletcher S.J."/>
            <person name="Hayward A."/>
            <person name="Shaw L.M."/>
            <person name="Masouleh A.K."/>
            <person name="Furtado A."/>
            <person name="Henry R.J."/>
            <person name="Mitter N."/>
        </authorList>
    </citation>
    <scope>NUCLEOTIDE SEQUENCE [LARGE SCALE GENOMIC DNA]</scope>
    <source>
        <strain evidence="2">cv. Hass</strain>
    </source>
</reference>
<keyword evidence="2" id="KW-1185">Reference proteome</keyword>
<protein>
    <submittedName>
        <fullName evidence="1">Uncharacterized protein</fullName>
    </submittedName>
</protein>
<comment type="caution">
    <text evidence="1">The sequence shown here is derived from an EMBL/GenBank/DDBJ whole genome shotgun (WGS) entry which is preliminary data.</text>
</comment>
<evidence type="ECO:0000313" key="2">
    <source>
        <dbReference type="Proteomes" id="UP001234297"/>
    </source>
</evidence>
<gene>
    <name evidence="1" type="ORF">MRB53_030453</name>
</gene>
<evidence type="ECO:0000313" key="1">
    <source>
        <dbReference type="EMBL" id="KAJ8621924.1"/>
    </source>
</evidence>
<organism evidence="1 2">
    <name type="scientific">Persea americana</name>
    <name type="common">Avocado</name>
    <dbReference type="NCBI Taxonomy" id="3435"/>
    <lineage>
        <taxon>Eukaryota</taxon>
        <taxon>Viridiplantae</taxon>
        <taxon>Streptophyta</taxon>
        <taxon>Embryophyta</taxon>
        <taxon>Tracheophyta</taxon>
        <taxon>Spermatophyta</taxon>
        <taxon>Magnoliopsida</taxon>
        <taxon>Magnoliidae</taxon>
        <taxon>Laurales</taxon>
        <taxon>Lauraceae</taxon>
        <taxon>Persea</taxon>
    </lineage>
</organism>